<evidence type="ECO:0000313" key="2">
    <source>
        <dbReference type="EMBL" id="GAA2170155.1"/>
    </source>
</evidence>
<dbReference type="EMBL" id="BAAAMR010000189">
    <property type="protein sequence ID" value="GAA2170155.1"/>
    <property type="molecule type" value="Genomic_DNA"/>
</dbReference>
<keyword evidence="1" id="KW-0472">Membrane</keyword>
<organism evidence="2 3">
    <name type="scientific">Actinomadura napierensis</name>
    <dbReference type="NCBI Taxonomy" id="267854"/>
    <lineage>
        <taxon>Bacteria</taxon>
        <taxon>Bacillati</taxon>
        <taxon>Actinomycetota</taxon>
        <taxon>Actinomycetes</taxon>
        <taxon>Streptosporangiales</taxon>
        <taxon>Thermomonosporaceae</taxon>
        <taxon>Actinomadura</taxon>
    </lineage>
</organism>
<keyword evidence="1" id="KW-0812">Transmembrane</keyword>
<feature type="transmembrane region" description="Helical" evidence="1">
    <location>
        <begin position="25"/>
        <end position="50"/>
    </location>
</feature>
<gene>
    <name evidence="2" type="ORF">GCM10009727_94080</name>
</gene>
<accession>A0ABN3AI87</accession>
<dbReference type="InterPro" id="IPR049978">
    <property type="entry name" value="SCO6880-like"/>
</dbReference>
<protein>
    <recommendedName>
        <fullName evidence="4">PrgI family protein</fullName>
    </recommendedName>
</protein>
<sequence>MRPVQGVVQVGHDIRTYGGWRRRHGIGLLGLDTTATFLALGAALLLVLVAATVPAALIYLLPPIALVGGLGLIRVGGVPVGRLVVARCRWRWAVLRGHNRYRAGVVIDHPRAFQLPGVLAPLTLLSAEDGYGGRYGIVWDRRTGLLTATLRVVPASTWLADRTDADTWVAAWGGWLAALGHMPAVRWVTVTVDTAPEPGSTLADAVHQAVVPTAPEQARAIMTELVRAAPTAAADVDTRVSVTFAPKASAASPKDLFEAVADLGRTLDGLASRLGGCGVSMLGRATAAEIAGTVRTAFDPHARGEVNRILTSTQADEALTWCDAGPIAATEYTGHYEHDGGVSVSWAWHEPPRQNVRSDILARLVAPGPFPKRVTLQYRALPAAAASRVLQQEVNAAAFRAQFRRRTGRDETARDSWDSARARQAATEEAMGAGVCLVSMYATVTTTNPEQLRRAVAHVEASADAAKIRLRRLWGSQAAGFATTLPCGICPPELSHRLLH</sequence>
<evidence type="ECO:0008006" key="4">
    <source>
        <dbReference type="Google" id="ProtNLM"/>
    </source>
</evidence>
<dbReference type="NCBIfam" id="NF042935">
    <property type="entry name" value="SCO6880_fam"/>
    <property type="match status" value="1"/>
</dbReference>
<keyword evidence="1" id="KW-1133">Transmembrane helix</keyword>
<comment type="caution">
    <text evidence="2">The sequence shown here is derived from an EMBL/GenBank/DDBJ whole genome shotgun (WGS) entry which is preliminary data.</text>
</comment>
<reference evidence="2 3" key="1">
    <citation type="journal article" date="2019" name="Int. J. Syst. Evol. Microbiol.">
        <title>The Global Catalogue of Microorganisms (GCM) 10K type strain sequencing project: providing services to taxonomists for standard genome sequencing and annotation.</title>
        <authorList>
            <consortium name="The Broad Institute Genomics Platform"/>
            <consortium name="The Broad Institute Genome Sequencing Center for Infectious Disease"/>
            <person name="Wu L."/>
            <person name="Ma J."/>
        </authorList>
    </citation>
    <scope>NUCLEOTIDE SEQUENCE [LARGE SCALE GENOMIC DNA]</scope>
    <source>
        <strain evidence="2 3">JCM 13850</strain>
    </source>
</reference>
<keyword evidence="3" id="KW-1185">Reference proteome</keyword>
<evidence type="ECO:0000256" key="1">
    <source>
        <dbReference type="SAM" id="Phobius"/>
    </source>
</evidence>
<dbReference type="Proteomes" id="UP001501020">
    <property type="component" value="Unassembled WGS sequence"/>
</dbReference>
<name>A0ABN3AI87_9ACTN</name>
<proteinExistence type="predicted"/>
<feature type="transmembrane region" description="Helical" evidence="1">
    <location>
        <begin position="56"/>
        <end position="73"/>
    </location>
</feature>
<evidence type="ECO:0000313" key="3">
    <source>
        <dbReference type="Proteomes" id="UP001501020"/>
    </source>
</evidence>